<dbReference type="EMBL" id="CAEZSR010000004">
    <property type="protein sequence ID" value="CAB4539819.1"/>
    <property type="molecule type" value="Genomic_DNA"/>
</dbReference>
<dbReference type="Gene3D" id="1.10.10.10">
    <property type="entry name" value="Winged helix-like DNA-binding domain superfamily/Winged helix DNA-binding domain"/>
    <property type="match status" value="1"/>
</dbReference>
<protein>
    <submittedName>
        <fullName evidence="2">Unannotated protein</fullName>
    </submittedName>
</protein>
<feature type="region of interest" description="Disordered" evidence="1">
    <location>
        <begin position="264"/>
        <end position="302"/>
    </location>
</feature>
<name>A0A6J6BN42_9ZZZZ</name>
<proteinExistence type="predicted"/>
<dbReference type="AlphaFoldDB" id="A0A6J6BN42"/>
<sequence length="302" mass="33691">MPPDAHVRRPDLPITPLRQRRHRNLDERRDFGGFLPFVRHVVDCHSAMCYGHDVSDLSTRRHGRVELVSRLVSQEPGVYFGLERLVLRHDDVDGWDLVVTFARSGGIVGFEIRAPFDVDQRPDCLRTPEGGLTRRQLQAIPLGEIENAARSFARAILERDADDAVSMYVVRAKDGRIVGVGALRPDGGPGSELHERALKRVAAISPHRELRTGRPRTSDEDLVTVAAMFAALVDEGARNPYEQIAEALHYSPTTVATRVRTARRRGFLTKPTPTRSGSTRGGTPRGELTDKARKLLEEMENS</sequence>
<evidence type="ECO:0000313" key="2">
    <source>
        <dbReference type="EMBL" id="CAB4539819.1"/>
    </source>
</evidence>
<accession>A0A6J6BN42</accession>
<reference evidence="2" key="1">
    <citation type="submission" date="2020-05" db="EMBL/GenBank/DDBJ databases">
        <authorList>
            <person name="Chiriac C."/>
            <person name="Salcher M."/>
            <person name="Ghai R."/>
            <person name="Kavagutti S V."/>
        </authorList>
    </citation>
    <scope>NUCLEOTIDE SEQUENCE</scope>
</reference>
<dbReference type="InterPro" id="IPR036388">
    <property type="entry name" value="WH-like_DNA-bd_sf"/>
</dbReference>
<feature type="compositionally biased region" description="Basic and acidic residues" evidence="1">
    <location>
        <begin position="287"/>
        <end position="302"/>
    </location>
</feature>
<evidence type="ECO:0000256" key="1">
    <source>
        <dbReference type="SAM" id="MobiDB-lite"/>
    </source>
</evidence>
<gene>
    <name evidence="2" type="ORF">UFOPK1493_00205</name>
</gene>
<organism evidence="2">
    <name type="scientific">freshwater metagenome</name>
    <dbReference type="NCBI Taxonomy" id="449393"/>
    <lineage>
        <taxon>unclassified sequences</taxon>
        <taxon>metagenomes</taxon>
        <taxon>ecological metagenomes</taxon>
    </lineage>
</organism>